<dbReference type="EMBL" id="MU970042">
    <property type="protein sequence ID" value="KAK9325236.1"/>
    <property type="molecule type" value="Genomic_DNA"/>
</dbReference>
<reference evidence="2" key="1">
    <citation type="journal article" date="2024" name="Front. Bioeng. Biotechnol.">
        <title>Genome-scale model development and genomic sequencing of the oleaginous clade Lipomyces.</title>
        <authorList>
            <person name="Czajka J.J."/>
            <person name="Han Y."/>
            <person name="Kim J."/>
            <person name="Mondo S.J."/>
            <person name="Hofstad B.A."/>
            <person name="Robles A."/>
            <person name="Haridas S."/>
            <person name="Riley R."/>
            <person name="LaButti K."/>
            <person name="Pangilinan J."/>
            <person name="Andreopoulos W."/>
            <person name="Lipzen A."/>
            <person name="Yan J."/>
            <person name="Wang M."/>
            <person name="Ng V."/>
            <person name="Grigoriev I.V."/>
            <person name="Spatafora J.W."/>
            <person name="Magnuson J.K."/>
            <person name="Baker S.E."/>
            <person name="Pomraning K.R."/>
        </authorList>
    </citation>
    <scope>NUCLEOTIDE SEQUENCE [LARGE SCALE GENOMIC DNA]</scope>
    <source>
        <strain evidence="2">CBS 10300</strain>
    </source>
</reference>
<proteinExistence type="predicted"/>
<accession>A0ACC3TWR0</accession>
<evidence type="ECO:0000313" key="2">
    <source>
        <dbReference type="Proteomes" id="UP001489719"/>
    </source>
</evidence>
<protein>
    <submittedName>
        <fullName evidence="1">Meiotic cell cortex C-terminal pleckstrin homology-domain-containing protein</fullName>
    </submittedName>
</protein>
<gene>
    <name evidence="1" type="ORF">V1517DRAFT_244295</name>
</gene>
<feature type="non-terminal residue" evidence="1">
    <location>
        <position position="1"/>
    </location>
</feature>
<name>A0ACC3TWR0_9ASCO</name>
<sequence length="1116" mass="123519">IADFENEYSNVAHENQRLFNRMQAISGKENVPLVSTVKSTRKQKNAASRAQDMQFVADIGQELLVECRKLQLLIAEKDEKLKEADVQRSQQETTIENLEVRVRQLDESEERYKEENWNLELKIQELESESSEVSHRLSKLNLEHSATFQMYTAQADALEALQARESDLASDLDSWKSKYESEMLNYEQLIANLQRDNEALSLSVANLNEQLTSEIYVEPKDVAVDDFYDDAQEIEENRHSEGPKTPERSPPMSPVKATPAHRTGLEGETLRASLGHAHRTITTLRGAVHREKTEKLELRRLLAEAQEEIEVLKNRSKRAKTTGAQSTKRTTLLGTSGRRSQYRVSNDLDEIERDMEWETFNGSNEGFLSANEMSASETDGFETALDQPTTDEEALSDRTETEDYQTGAESIPDLGTRDGDDDTETEYAVVNTSIPRQLSVRSGSDITDDDEEVMGSRILRSKLSRRNLYQKRDSGNFGTPMPLFDELGSSPFGGTQHTPTKSTRIEVCDAQVMTDPWAPERVYVEREATTESLMASAALLSMVALSKDEYNSLVNPKATPATVAADAESLDLIVLGRGEYDSLTNRKITLESVAADAESLSLVTISKAEYEATLNRRVTQQSLAADASGLSMVVLPEDEYMSLSKSTSPTTASLTAAAAGLGLISVYNGILSEPREEIQSLRQITPTTVTADAAAHIETKSNIIRTEPSAISVNGHGAETEQPSVADPGSREAIAVAAAALSLVVLPEAEYEELVHTTERQEAQPTNADPSVLKSFANSELLAMEPTIPVDKSDGQTEGATASASWNETSIYEDDGPSRVGHVPGEVPALSYDNDSRRSVPTAPLMLHAITQTMIGEYLWKYTRRKGRQTLSENRHKRYFWVHPYTRTLYWSDKNPSSGGEVKARSALIEGVRAVRDDNPFPPGLFHKSLVILTPTRTLQITCLTQERHETWFNALSFLLLRTNSNSPSATVRHAVNASEESQVSSSSGSNRSGPGRSNTLGNSQYANIRQPGTQSVSSAYNSRITSSAPLRRHPSYQQQFRVANQGSMGRLTSLFRPPTGILNQSSKIEPPQSRHGMYETQEDLDSADELEAQIEREASEMEGLENVRVCCDGKV</sequence>
<organism evidence="1 2">
    <name type="scientific">Lipomyces orientalis</name>
    <dbReference type="NCBI Taxonomy" id="1233043"/>
    <lineage>
        <taxon>Eukaryota</taxon>
        <taxon>Fungi</taxon>
        <taxon>Dikarya</taxon>
        <taxon>Ascomycota</taxon>
        <taxon>Saccharomycotina</taxon>
        <taxon>Lipomycetes</taxon>
        <taxon>Lipomycetales</taxon>
        <taxon>Lipomycetaceae</taxon>
        <taxon>Lipomyces</taxon>
    </lineage>
</organism>
<feature type="non-terminal residue" evidence="1">
    <location>
        <position position="1116"/>
    </location>
</feature>
<keyword evidence="2" id="KW-1185">Reference proteome</keyword>
<dbReference type="Proteomes" id="UP001489719">
    <property type="component" value="Unassembled WGS sequence"/>
</dbReference>
<evidence type="ECO:0000313" key="1">
    <source>
        <dbReference type="EMBL" id="KAK9325236.1"/>
    </source>
</evidence>
<comment type="caution">
    <text evidence="1">The sequence shown here is derived from an EMBL/GenBank/DDBJ whole genome shotgun (WGS) entry which is preliminary data.</text>
</comment>